<dbReference type="InterPro" id="IPR043519">
    <property type="entry name" value="NT_sf"/>
</dbReference>
<accession>A0A1G6IQF6</accession>
<dbReference type="GO" id="GO:0016779">
    <property type="term" value="F:nucleotidyltransferase activity"/>
    <property type="evidence" value="ECO:0007669"/>
    <property type="project" value="UniProtKB-KW"/>
</dbReference>
<evidence type="ECO:0000256" key="1">
    <source>
        <dbReference type="ARBA" id="ARBA00001946"/>
    </source>
</evidence>
<evidence type="ECO:0000256" key="2">
    <source>
        <dbReference type="ARBA" id="ARBA00022679"/>
    </source>
</evidence>
<evidence type="ECO:0000259" key="9">
    <source>
        <dbReference type="Pfam" id="PF01966"/>
    </source>
</evidence>
<proteinExistence type="inferred from homology"/>
<reference evidence="11" key="1">
    <citation type="submission" date="2016-10" db="EMBL/GenBank/DDBJ databases">
        <authorList>
            <person name="Varghese N."/>
            <person name="Submissions S."/>
        </authorList>
    </citation>
    <scope>NUCLEOTIDE SEQUENCE [LARGE SCALE GENOMIC DNA]</scope>
    <source>
        <strain evidence="11">DSM 11005</strain>
    </source>
</reference>
<evidence type="ECO:0000313" key="11">
    <source>
        <dbReference type="Proteomes" id="UP000198943"/>
    </source>
</evidence>
<keyword evidence="2 7" id="KW-0808">Transferase</keyword>
<evidence type="ECO:0000259" key="8">
    <source>
        <dbReference type="Pfam" id="PF01743"/>
    </source>
</evidence>
<organism evidence="10 11">
    <name type="scientific">Succiniclasticum ruminis</name>
    <dbReference type="NCBI Taxonomy" id="40841"/>
    <lineage>
        <taxon>Bacteria</taxon>
        <taxon>Bacillati</taxon>
        <taxon>Bacillota</taxon>
        <taxon>Negativicutes</taxon>
        <taxon>Acidaminococcales</taxon>
        <taxon>Acidaminococcaceae</taxon>
        <taxon>Succiniclasticum</taxon>
    </lineage>
</organism>
<dbReference type="RefSeq" id="WP_093729357.1">
    <property type="nucleotide sequence ID" value="NZ_FMYW01000002.1"/>
</dbReference>
<name>A0A1G6IQF6_9FIRM</name>
<evidence type="ECO:0000256" key="7">
    <source>
        <dbReference type="RuleBase" id="RU003953"/>
    </source>
</evidence>
<keyword evidence="3" id="KW-0819">tRNA processing</keyword>
<dbReference type="Gene3D" id="3.30.460.10">
    <property type="entry name" value="Beta Polymerase, domain 2"/>
    <property type="match status" value="1"/>
</dbReference>
<dbReference type="InterPro" id="IPR003607">
    <property type="entry name" value="HD/PDEase_dom"/>
</dbReference>
<dbReference type="InterPro" id="IPR002646">
    <property type="entry name" value="PolA_pol_head_dom"/>
</dbReference>
<dbReference type="GO" id="GO:0000049">
    <property type="term" value="F:tRNA binding"/>
    <property type="evidence" value="ECO:0007669"/>
    <property type="project" value="TreeGrafter"/>
</dbReference>
<dbReference type="GO" id="GO:0008033">
    <property type="term" value="P:tRNA processing"/>
    <property type="evidence" value="ECO:0007669"/>
    <property type="project" value="UniProtKB-KW"/>
</dbReference>
<comment type="cofactor">
    <cofactor evidence="1">
        <name>Mg(2+)</name>
        <dbReference type="ChEBI" id="CHEBI:18420"/>
    </cofactor>
</comment>
<gene>
    <name evidence="10" type="ORF">SAMN04487864_102186</name>
</gene>
<feature type="domain" description="HD" evidence="9">
    <location>
        <begin position="370"/>
        <end position="460"/>
    </location>
</feature>
<evidence type="ECO:0000313" key="10">
    <source>
        <dbReference type="EMBL" id="SDC08671.1"/>
    </source>
</evidence>
<dbReference type="CDD" id="cd05398">
    <property type="entry name" value="NT_ClassII-CCAase"/>
    <property type="match status" value="1"/>
</dbReference>
<evidence type="ECO:0000256" key="4">
    <source>
        <dbReference type="ARBA" id="ARBA00022695"/>
    </source>
</evidence>
<comment type="similarity">
    <text evidence="7">Belongs to the tRNA nucleotidyltransferase/poly(A) polymerase family.</text>
</comment>
<dbReference type="EMBL" id="FMYW01000002">
    <property type="protein sequence ID" value="SDC08671.1"/>
    <property type="molecule type" value="Genomic_DNA"/>
</dbReference>
<feature type="domain" description="Poly A polymerase head" evidence="8">
    <location>
        <begin position="23"/>
        <end position="150"/>
    </location>
</feature>
<keyword evidence="7" id="KW-0694">RNA-binding</keyword>
<evidence type="ECO:0000256" key="3">
    <source>
        <dbReference type="ARBA" id="ARBA00022694"/>
    </source>
</evidence>
<dbReference type="AlphaFoldDB" id="A0A1G6IQF6"/>
<dbReference type="OrthoDB" id="9805698at2"/>
<evidence type="ECO:0000256" key="5">
    <source>
        <dbReference type="ARBA" id="ARBA00022723"/>
    </source>
</evidence>
<dbReference type="SUPFAM" id="SSF81301">
    <property type="entry name" value="Nucleotidyltransferase"/>
    <property type="match status" value="1"/>
</dbReference>
<dbReference type="SUPFAM" id="SSF81891">
    <property type="entry name" value="Poly A polymerase C-terminal region-like"/>
    <property type="match status" value="2"/>
</dbReference>
<dbReference type="Proteomes" id="UP000198943">
    <property type="component" value="Unassembled WGS sequence"/>
</dbReference>
<keyword evidence="4" id="KW-0548">Nucleotidyltransferase</keyword>
<dbReference type="Gene3D" id="1.10.3090.10">
    <property type="entry name" value="cca-adding enzyme, domain 2"/>
    <property type="match status" value="2"/>
</dbReference>
<protein>
    <submittedName>
        <fullName evidence="10">HD domain-containing protein</fullName>
    </submittedName>
</protein>
<keyword evidence="5" id="KW-0479">Metal-binding</keyword>
<dbReference type="Pfam" id="PF01966">
    <property type="entry name" value="HD"/>
    <property type="match status" value="1"/>
</dbReference>
<keyword evidence="6" id="KW-0460">Magnesium</keyword>
<dbReference type="InterPro" id="IPR050264">
    <property type="entry name" value="Bact_CCA-adding_enz_type3_sf"/>
</dbReference>
<dbReference type="PANTHER" id="PTHR46173:SF1">
    <property type="entry name" value="CCA TRNA NUCLEOTIDYLTRANSFERASE 1, MITOCHONDRIAL"/>
    <property type="match status" value="1"/>
</dbReference>
<keyword evidence="11" id="KW-1185">Reference proteome</keyword>
<dbReference type="Pfam" id="PF01743">
    <property type="entry name" value="PolyA_pol"/>
    <property type="match status" value="1"/>
</dbReference>
<dbReference type="InterPro" id="IPR006674">
    <property type="entry name" value="HD_domain"/>
</dbReference>
<dbReference type="GO" id="GO:0046872">
    <property type="term" value="F:metal ion binding"/>
    <property type="evidence" value="ECO:0007669"/>
    <property type="project" value="UniProtKB-KW"/>
</dbReference>
<sequence>MQNRFPAYVLKTLQILNAAGYEAYVVGGAVRDLLLGLEPGDYDITTSGRPEQVAAVLRAAGYSLAEKLGENFGVVVAVTEGHALEIATFRNERYAYGQDAHRPAEVWYCDTLKEDLSRRDFTVNAMAMDREGNLYDYYGGQQDLRAKLLRTVGDPRKRFAEDALRMYRACRFVAQLDFTYVEGNDTAEAVLGEYDESLTVEQNLRIAMEKAGKNVPANMKTMGPDAQLIHGPAISGTKSVLQDGAEQNGSLQDNREQGASAQDALLRDDALHGGEGTKTLSFGQPGTKYYLKKRYVFDVSRCRNLSLERVKTELDKMLLGKAAGKGLALFLSSGLADVQCRVREKGSETFVDVLPELIHLPGLPQNIRFHCYNVWEHILAAVDQGPRELTLRWALLLHDVAKGLPGIRGTTPDGYPNDHGHEKESAIIAETILTRLRYPRPFVQRVRWLVAKHMRFAPMMIYQNNTLLRWIRSEATSGAFRTEKEMTEAFSQLTEVFLADMGATWAGVLQEPVMEEGRRLGEEAVLIARERMPVHTSDLKVRGSEIQELLAQGVVCNSKEKREAFSETGVEKQDCDAVQAVQSVQELSSLTVGEAMKYLLARVQSGSISNERDALLQALKRKLEKRNQGFRNKTDKE</sequence>
<dbReference type="PANTHER" id="PTHR46173">
    <property type="entry name" value="CCA TRNA NUCLEOTIDYLTRANSFERASE 1, MITOCHONDRIAL"/>
    <property type="match status" value="1"/>
</dbReference>
<evidence type="ECO:0000256" key="6">
    <source>
        <dbReference type="ARBA" id="ARBA00022842"/>
    </source>
</evidence>
<dbReference type="CDD" id="cd00077">
    <property type="entry name" value="HDc"/>
    <property type="match status" value="1"/>
</dbReference>